<dbReference type="Proteomes" id="UP000472277">
    <property type="component" value="Chromosome 16"/>
</dbReference>
<evidence type="ECO:0008006" key="3">
    <source>
        <dbReference type="Google" id="ProtNLM"/>
    </source>
</evidence>
<accession>A0A673WW60</accession>
<evidence type="ECO:0000313" key="1">
    <source>
        <dbReference type="Ensembl" id="ENSSTUP00000016274.1"/>
    </source>
</evidence>
<dbReference type="GeneTree" id="ENSGT00990000212636"/>
<reference evidence="1" key="2">
    <citation type="submission" date="2025-09" db="UniProtKB">
        <authorList>
            <consortium name="Ensembl"/>
        </authorList>
    </citation>
    <scope>IDENTIFICATION</scope>
</reference>
<dbReference type="Ensembl" id="ENSSTUT00000017155.1">
    <property type="protein sequence ID" value="ENSSTUP00000016274.1"/>
    <property type="gene ID" value="ENSSTUG00000007418.1"/>
</dbReference>
<keyword evidence="2" id="KW-1185">Reference proteome</keyword>
<sequence length="137" mass="15099">MTAYLKCGVANIVGPRICFDGRNDIMSGIYNNIGVGLNIILVNGDFSDQHAIKNPTSQNRNCLMPSLRMTDTIRETFVSMGSTGAKSLETRDGWVFVEAGYMNGQMKHNVETSVYDGWQGVVEMGGCILRKSRERGI</sequence>
<reference evidence="1" key="1">
    <citation type="submission" date="2025-08" db="UniProtKB">
        <authorList>
            <consortium name="Ensembl"/>
        </authorList>
    </citation>
    <scope>IDENTIFICATION</scope>
</reference>
<name>A0A673WW60_SALTR</name>
<protein>
    <recommendedName>
        <fullName evidence="3">ILEI/PANDER domain-containing protein</fullName>
    </recommendedName>
</protein>
<dbReference type="InterPro" id="IPR039220">
    <property type="entry name" value="FAM3"/>
</dbReference>
<dbReference type="PANTHER" id="PTHR14592">
    <property type="entry name" value="UNCHARACTERIZED FAM3"/>
    <property type="match status" value="1"/>
</dbReference>
<evidence type="ECO:0000313" key="2">
    <source>
        <dbReference type="Proteomes" id="UP000472277"/>
    </source>
</evidence>
<dbReference type="InParanoid" id="A0A673WW60"/>
<proteinExistence type="predicted"/>
<dbReference type="AlphaFoldDB" id="A0A673WW60"/>
<organism evidence="1 2">
    <name type="scientific">Salmo trutta</name>
    <name type="common">Brown trout</name>
    <dbReference type="NCBI Taxonomy" id="8032"/>
    <lineage>
        <taxon>Eukaryota</taxon>
        <taxon>Metazoa</taxon>
        <taxon>Chordata</taxon>
        <taxon>Craniata</taxon>
        <taxon>Vertebrata</taxon>
        <taxon>Euteleostomi</taxon>
        <taxon>Actinopterygii</taxon>
        <taxon>Neopterygii</taxon>
        <taxon>Teleostei</taxon>
        <taxon>Protacanthopterygii</taxon>
        <taxon>Salmoniformes</taxon>
        <taxon>Salmonidae</taxon>
        <taxon>Salmoninae</taxon>
        <taxon>Salmo</taxon>
    </lineage>
</organism>